<dbReference type="Pfam" id="PF06092">
    <property type="entry name" value="DUF943"/>
    <property type="match status" value="1"/>
</dbReference>
<dbReference type="EMBL" id="MLJJ01000007">
    <property type="protein sequence ID" value="ORN01678.1"/>
    <property type="molecule type" value="Genomic_DNA"/>
</dbReference>
<proteinExistence type="predicted"/>
<reference evidence="1 2" key="1">
    <citation type="journal article" date="2017" name="Antonie Van Leeuwenhoek">
        <title>Phylogenomic resolution of the bacterial genus Pantoea and its relationship with Erwinia and Tatumella.</title>
        <authorList>
            <person name="Palmer M."/>
            <person name="Steenkamp E.T."/>
            <person name="Coetzee M.P."/>
            <person name="Chan W.Y."/>
            <person name="van Zyl E."/>
            <person name="De Maayer P."/>
            <person name="Coutinho T.A."/>
            <person name="Blom J."/>
            <person name="Smits T.H."/>
            <person name="Duffy B."/>
            <person name="Venter S.N."/>
        </authorList>
    </citation>
    <scope>NUCLEOTIDE SEQUENCE [LARGE SCALE GENOMIC DNA]</scope>
    <source>
        <strain evidence="1 2">LMG 5345</strain>
    </source>
</reference>
<dbReference type="InterPro" id="IPR010351">
    <property type="entry name" value="DUF943"/>
</dbReference>
<dbReference type="RefSeq" id="WP_084882867.1">
    <property type="nucleotide sequence ID" value="NZ_MLJJ01000007.1"/>
</dbReference>
<evidence type="ECO:0000313" key="2">
    <source>
        <dbReference type="Proteomes" id="UP000193785"/>
    </source>
</evidence>
<gene>
    <name evidence="1" type="ORF">HA46_05660</name>
</gene>
<organism evidence="1 2">
    <name type="scientific">Pantoea septica</name>
    <dbReference type="NCBI Taxonomy" id="472695"/>
    <lineage>
        <taxon>Bacteria</taxon>
        <taxon>Pseudomonadati</taxon>
        <taxon>Pseudomonadota</taxon>
        <taxon>Gammaproteobacteria</taxon>
        <taxon>Enterobacterales</taxon>
        <taxon>Erwiniaceae</taxon>
        <taxon>Pantoea</taxon>
    </lineage>
</organism>
<keyword evidence="2" id="KW-1185">Reference proteome</keyword>
<name>A0ABX3UUQ4_9GAMM</name>
<evidence type="ECO:0000313" key="1">
    <source>
        <dbReference type="EMBL" id="ORN01678.1"/>
    </source>
</evidence>
<evidence type="ECO:0008006" key="3">
    <source>
        <dbReference type="Google" id="ProtNLM"/>
    </source>
</evidence>
<accession>A0ABX3UUQ4</accession>
<sequence>MKTNLKKILLAFVVAGCALAGYLLWLTSRPVEIVAVHHRSSGFSAILVKNFPLTDKGKISWWLENSKNIEKEYQIPIPDKDGSFYLTFWLFGDGYKEEKYDRLCFDDMRTKMNCIDKEPVFTIKRFNYEREMFITYEGRYKLKDNGEIMKIHRE</sequence>
<protein>
    <recommendedName>
        <fullName evidence="3">DUF943 family protein</fullName>
    </recommendedName>
</protein>
<comment type="caution">
    <text evidence="1">The sequence shown here is derived from an EMBL/GenBank/DDBJ whole genome shotgun (WGS) entry which is preliminary data.</text>
</comment>
<dbReference type="Proteomes" id="UP000193785">
    <property type="component" value="Unassembled WGS sequence"/>
</dbReference>